<accession>A0ABY5I3W9</accession>
<dbReference type="EMBL" id="CP101620">
    <property type="protein sequence ID" value="UTY40043.1"/>
    <property type="molecule type" value="Genomic_DNA"/>
</dbReference>
<gene>
    <name evidence="1" type="ORF">NMU03_04355</name>
</gene>
<evidence type="ECO:0000313" key="1">
    <source>
        <dbReference type="EMBL" id="UTY40043.1"/>
    </source>
</evidence>
<proteinExistence type="predicted"/>
<dbReference type="Pfam" id="PF13707">
    <property type="entry name" value="RloB"/>
    <property type="match status" value="1"/>
</dbReference>
<keyword evidence="2" id="KW-1185">Reference proteome</keyword>
<protein>
    <submittedName>
        <fullName evidence="1">RloB family protein</fullName>
    </submittedName>
</protein>
<name>A0ABY5I3W9_9FIRM</name>
<sequence>MRKWETHKYYFSVEAPTEVLYLKWLENMILESEEAQSQVKIIARVESPMKMVKKLNTWKVNEIVHTFDFEEIQNEGSFKHTLDHMKKAEKTKHIQYRLGYSNFCFELWMILYKKYVNRHFNHRREYLDLINECFGTTFESLDKYKKEANFLKVLSMLSLEDVKKAIKNAERIMRNNQIDYQSIAYKGFRYYRENLSLTFHEHIRKILKEAGII</sequence>
<evidence type="ECO:0000313" key="2">
    <source>
        <dbReference type="Proteomes" id="UP001060112"/>
    </source>
</evidence>
<dbReference type="RefSeq" id="WP_290141477.1">
    <property type="nucleotide sequence ID" value="NZ_CP101620.1"/>
</dbReference>
<organism evidence="1 2">
    <name type="scientific">Allocoprobacillus halotolerans</name>
    <dbReference type="NCBI Taxonomy" id="2944914"/>
    <lineage>
        <taxon>Bacteria</taxon>
        <taxon>Bacillati</taxon>
        <taxon>Bacillota</taxon>
        <taxon>Erysipelotrichia</taxon>
        <taxon>Erysipelotrichales</taxon>
        <taxon>Erysipelotrichaceae</taxon>
        <taxon>Allocoprobacillus</taxon>
    </lineage>
</organism>
<dbReference type="Proteomes" id="UP001060112">
    <property type="component" value="Chromosome"/>
</dbReference>
<dbReference type="InterPro" id="IPR025591">
    <property type="entry name" value="RloB"/>
</dbReference>
<reference evidence="1" key="1">
    <citation type="submission" date="2022-07" db="EMBL/GenBank/DDBJ databases">
        <title>Faecal culturing of patients with breast cancer.</title>
        <authorList>
            <person name="Teng N.M.Y."/>
            <person name="Kiu R."/>
            <person name="Evans R."/>
            <person name="Baker D.J."/>
            <person name="Zenner C."/>
            <person name="Robinson S.D."/>
            <person name="Hall L.J."/>
        </authorList>
    </citation>
    <scope>NUCLEOTIDE SEQUENCE</scope>
    <source>
        <strain evidence="1">LH1062</strain>
    </source>
</reference>